<organism evidence="2 3">
    <name type="scientific">Spiribacter salilacus</name>
    <dbReference type="NCBI Taxonomy" id="2664894"/>
    <lineage>
        <taxon>Bacteria</taxon>
        <taxon>Pseudomonadati</taxon>
        <taxon>Pseudomonadota</taxon>
        <taxon>Gammaproteobacteria</taxon>
        <taxon>Chromatiales</taxon>
        <taxon>Ectothiorhodospiraceae</taxon>
        <taxon>Spiribacter</taxon>
    </lineage>
</organism>
<evidence type="ECO:0000313" key="2">
    <source>
        <dbReference type="EMBL" id="MRH78782.1"/>
    </source>
</evidence>
<proteinExistence type="predicted"/>
<feature type="domain" description="Methyltransferase type 11" evidence="1">
    <location>
        <begin position="69"/>
        <end position="117"/>
    </location>
</feature>
<name>A0A6N7QS01_9GAMM</name>
<dbReference type="Gene3D" id="3.40.50.150">
    <property type="entry name" value="Vaccinia Virus protein VP39"/>
    <property type="match status" value="1"/>
</dbReference>
<dbReference type="CDD" id="cd02440">
    <property type="entry name" value="AdoMet_MTases"/>
    <property type="match status" value="1"/>
</dbReference>
<dbReference type="Proteomes" id="UP000433788">
    <property type="component" value="Unassembled WGS sequence"/>
</dbReference>
<dbReference type="AlphaFoldDB" id="A0A6N7QS01"/>
<dbReference type="Pfam" id="PF08241">
    <property type="entry name" value="Methyltransf_11"/>
    <property type="match status" value="1"/>
</dbReference>
<dbReference type="InterPro" id="IPR013216">
    <property type="entry name" value="Methyltransf_11"/>
</dbReference>
<protein>
    <submittedName>
        <fullName evidence="2">Methyltransferase domain-containing protein</fullName>
    </submittedName>
</protein>
<dbReference type="EMBL" id="WJPP01000004">
    <property type="protein sequence ID" value="MRH78782.1"/>
    <property type="molecule type" value="Genomic_DNA"/>
</dbReference>
<dbReference type="GO" id="GO:0032259">
    <property type="term" value="P:methylation"/>
    <property type="evidence" value="ECO:0007669"/>
    <property type="project" value="UniProtKB-KW"/>
</dbReference>
<accession>A0A6N7QS01</accession>
<reference evidence="2 3" key="1">
    <citation type="submission" date="2019-11" db="EMBL/GenBank/DDBJ databases">
        <authorList>
            <person name="Zhang X.Y."/>
        </authorList>
    </citation>
    <scope>NUCLEOTIDE SEQUENCE [LARGE SCALE GENOMIC DNA]</scope>
    <source>
        <strain evidence="2 3">C176</strain>
    </source>
</reference>
<dbReference type="RefSeq" id="WP_153719808.1">
    <property type="nucleotide sequence ID" value="NZ_WJPP01000004.1"/>
</dbReference>
<evidence type="ECO:0000313" key="3">
    <source>
        <dbReference type="Proteomes" id="UP000433788"/>
    </source>
</evidence>
<gene>
    <name evidence="2" type="ORF">GH984_08690</name>
</gene>
<evidence type="ECO:0000259" key="1">
    <source>
        <dbReference type="Pfam" id="PF08241"/>
    </source>
</evidence>
<keyword evidence="2" id="KW-0489">Methyltransferase</keyword>
<comment type="caution">
    <text evidence="2">The sequence shown here is derived from an EMBL/GenBank/DDBJ whole genome shotgun (WGS) entry which is preliminary data.</text>
</comment>
<keyword evidence="3" id="KW-1185">Reference proteome</keyword>
<dbReference type="SUPFAM" id="SSF53335">
    <property type="entry name" value="S-adenosyl-L-methionine-dependent methyltransferases"/>
    <property type="match status" value="1"/>
</dbReference>
<dbReference type="GO" id="GO:0008757">
    <property type="term" value="F:S-adenosylmethionine-dependent methyltransferase activity"/>
    <property type="evidence" value="ECO:0007669"/>
    <property type="project" value="InterPro"/>
</dbReference>
<sequence length="239" mass="26988">MHSLHTWFASTAGQELAEREVRLLNRRLAGLYATRVLQVGAYGAGHCPAVFGRARQWIVDDWRQGPVDLQGAPEALPFANESVDVVILIHQLEFADRPHQVMREAVRVLAPEGHLLVLSFNPYSLWGLRRLLAFKHGQPPWTGRYLSALRLADWMLVLGLTPRSPDALALLLRQRVRAMPYNQSLGPVLRWVGGVNLVIGQKRVPGPTHPSLRRLRKLELSPRGWIEAGARHSREEIKQ</sequence>
<keyword evidence="2" id="KW-0808">Transferase</keyword>
<dbReference type="InterPro" id="IPR029063">
    <property type="entry name" value="SAM-dependent_MTases_sf"/>
</dbReference>